<dbReference type="Pfam" id="PF03466">
    <property type="entry name" value="LysR_substrate"/>
    <property type="match status" value="1"/>
</dbReference>
<keyword evidence="4" id="KW-0804">Transcription</keyword>
<reference evidence="8" key="1">
    <citation type="submission" date="2016-10" db="EMBL/GenBank/DDBJ databases">
        <authorList>
            <person name="Varghese N."/>
            <person name="Submissions S."/>
        </authorList>
    </citation>
    <scope>NUCLEOTIDE SEQUENCE [LARGE SCALE GENOMIC DNA]</scope>
    <source>
        <strain evidence="8">DSM 17044</strain>
    </source>
</reference>
<dbReference type="SUPFAM" id="SSF46785">
    <property type="entry name" value="Winged helix' DNA-binding domain"/>
    <property type="match status" value="1"/>
</dbReference>
<dbReference type="PANTHER" id="PTHR30537">
    <property type="entry name" value="HTH-TYPE TRANSCRIPTIONAL REGULATOR"/>
    <property type="match status" value="1"/>
</dbReference>
<dbReference type="InterPro" id="IPR058163">
    <property type="entry name" value="LysR-type_TF_proteobact-type"/>
</dbReference>
<name>A0A1H7WZT9_STIAU</name>
<proteinExistence type="inferred from homology"/>
<keyword evidence="3 7" id="KW-0238">DNA-binding</keyword>
<dbReference type="EMBL" id="FOAP01000014">
    <property type="protein sequence ID" value="SEM26825.1"/>
    <property type="molecule type" value="Genomic_DNA"/>
</dbReference>
<dbReference type="InterPro" id="IPR036388">
    <property type="entry name" value="WH-like_DNA-bd_sf"/>
</dbReference>
<dbReference type="InterPro" id="IPR036390">
    <property type="entry name" value="WH_DNA-bd_sf"/>
</dbReference>
<dbReference type="CDD" id="cd05466">
    <property type="entry name" value="PBP2_LTTR_substrate"/>
    <property type="match status" value="1"/>
</dbReference>
<dbReference type="GO" id="GO:0043565">
    <property type="term" value="F:sequence-specific DNA binding"/>
    <property type="evidence" value="ECO:0007669"/>
    <property type="project" value="TreeGrafter"/>
</dbReference>
<protein>
    <submittedName>
        <fullName evidence="7">DNA-binding transcriptional regulator, LysR family</fullName>
    </submittedName>
</protein>
<evidence type="ECO:0000256" key="3">
    <source>
        <dbReference type="ARBA" id="ARBA00023125"/>
    </source>
</evidence>
<evidence type="ECO:0000313" key="7">
    <source>
        <dbReference type="EMBL" id="SEM26825.1"/>
    </source>
</evidence>
<comment type="similarity">
    <text evidence="1">Belongs to the LysR transcriptional regulatory family.</text>
</comment>
<dbReference type="GO" id="GO:0003700">
    <property type="term" value="F:DNA-binding transcription factor activity"/>
    <property type="evidence" value="ECO:0007669"/>
    <property type="project" value="InterPro"/>
</dbReference>
<evidence type="ECO:0000256" key="1">
    <source>
        <dbReference type="ARBA" id="ARBA00009437"/>
    </source>
</evidence>
<sequence length="345" mass="37487">MLGNHEALWTLWEVSRAGTHAAAAARLGITASAVGQQLKALEQRLGVALFERVGRRARLTPTGQALIAQLAEHLPALDAALDAAAETQRTVKGEVSLGGPWPFCRAWLRPRLPGLMERYPELRLTIRFEVASLLIRRLLAGEVDLAIVGTLPEEPALEVREIGQEHFLAVASPAYVRKHGTPRTARDFAQHRFIAFDPDLAMLAPWWRAAFGPQEPLPSQVVCHIANLDEMLALVEAGCGIAVLPGYLVGPVLEAGRAVALEPESRRASLRRPRGTLWLAWRKAAAPAARFLAVRDWLLEGAGLAGEFTVAIPPGTKYGREAPAPSGRRHDTQRAPLGPGRKALR</sequence>
<organism evidence="7 8">
    <name type="scientific">Stigmatella aurantiaca</name>
    <dbReference type="NCBI Taxonomy" id="41"/>
    <lineage>
        <taxon>Bacteria</taxon>
        <taxon>Pseudomonadati</taxon>
        <taxon>Myxococcota</taxon>
        <taxon>Myxococcia</taxon>
        <taxon>Myxococcales</taxon>
        <taxon>Cystobacterineae</taxon>
        <taxon>Archangiaceae</taxon>
        <taxon>Stigmatella</taxon>
    </lineage>
</organism>
<keyword evidence="2" id="KW-0805">Transcription regulation</keyword>
<dbReference type="Proteomes" id="UP000182719">
    <property type="component" value="Unassembled WGS sequence"/>
</dbReference>
<dbReference type="InterPro" id="IPR005119">
    <property type="entry name" value="LysR_subst-bd"/>
</dbReference>
<evidence type="ECO:0000313" key="8">
    <source>
        <dbReference type="Proteomes" id="UP000182719"/>
    </source>
</evidence>
<dbReference type="InterPro" id="IPR000847">
    <property type="entry name" value="LysR_HTH_N"/>
</dbReference>
<dbReference type="Gene3D" id="3.40.190.290">
    <property type="match status" value="1"/>
</dbReference>
<dbReference type="SUPFAM" id="SSF53850">
    <property type="entry name" value="Periplasmic binding protein-like II"/>
    <property type="match status" value="1"/>
</dbReference>
<evidence type="ECO:0000259" key="6">
    <source>
        <dbReference type="PROSITE" id="PS50931"/>
    </source>
</evidence>
<dbReference type="Pfam" id="PF00126">
    <property type="entry name" value="HTH_1"/>
    <property type="match status" value="1"/>
</dbReference>
<dbReference type="Gene3D" id="1.10.10.10">
    <property type="entry name" value="Winged helix-like DNA-binding domain superfamily/Winged helix DNA-binding domain"/>
    <property type="match status" value="1"/>
</dbReference>
<dbReference type="PROSITE" id="PS50931">
    <property type="entry name" value="HTH_LYSR"/>
    <property type="match status" value="1"/>
</dbReference>
<dbReference type="OrthoDB" id="9785745at2"/>
<evidence type="ECO:0000256" key="5">
    <source>
        <dbReference type="SAM" id="MobiDB-lite"/>
    </source>
</evidence>
<keyword evidence="8" id="KW-1185">Reference proteome</keyword>
<evidence type="ECO:0000256" key="2">
    <source>
        <dbReference type="ARBA" id="ARBA00023015"/>
    </source>
</evidence>
<dbReference type="RefSeq" id="WP_075008890.1">
    <property type="nucleotide sequence ID" value="NZ_FOAP01000014.1"/>
</dbReference>
<gene>
    <name evidence="7" type="ORF">SAMN05444354_11428</name>
</gene>
<evidence type="ECO:0000256" key="4">
    <source>
        <dbReference type="ARBA" id="ARBA00023163"/>
    </source>
</evidence>
<accession>A0A1H7WZT9</accession>
<feature type="region of interest" description="Disordered" evidence="5">
    <location>
        <begin position="315"/>
        <end position="345"/>
    </location>
</feature>
<dbReference type="PANTHER" id="PTHR30537:SF3">
    <property type="entry name" value="TRANSCRIPTIONAL REGULATORY PROTEIN"/>
    <property type="match status" value="1"/>
</dbReference>
<dbReference type="GO" id="GO:0006351">
    <property type="term" value="P:DNA-templated transcription"/>
    <property type="evidence" value="ECO:0007669"/>
    <property type="project" value="TreeGrafter"/>
</dbReference>
<dbReference type="AlphaFoldDB" id="A0A1H7WZT9"/>
<feature type="domain" description="HTH lysR-type" evidence="6">
    <location>
        <begin position="10"/>
        <end position="60"/>
    </location>
</feature>